<sequence>MGRKKRSAATAAAVPNGVPPPHSLPPSGAASGGYYPPPPPPPNFSHPDEHNPKRSKTNITEESFLVKKYRPASYFRSIESFARYTKNHRMLDASYVRSPSTAGSTAEKPFVYSIKMGGMDLSWGRGKSRDHAIDAACRAAFALVAAHGYDDFTLDDDCFTSEPTEVMKSAAVVVPPPPPPPPPVGLGGVVPLPPPPLPPGFPPLGVGGVPPPPPPVPVGYPPFGGGFPPPPPPPGLGGMAPPLPPPLPPSDVLIPQPKAVSAELPVASSLSGNPSLPVETAASSSGGDGGAAPLSLSFNAMEKKKLKGGLTLVFDIDAEGAEETSAEERRAMAPRYRSMLAQVMARRVPPPPPPLPPPPLPPVPTA</sequence>
<dbReference type="EMBL" id="HBGN01032526">
    <property type="protein sequence ID" value="CAD9349575.1"/>
    <property type="molecule type" value="Transcribed_RNA"/>
</dbReference>
<feature type="domain" description="DRBM" evidence="3">
    <location>
        <begin position="73"/>
        <end position="146"/>
    </location>
</feature>
<keyword evidence="1" id="KW-0694">RNA-binding</keyword>
<evidence type="ECO:0000256" key="2">
    <source>
        <dbReference type="SAM" id="MobiDB-lite"/>
    </source>
</evidence>
<dbReference type="PROSITE" id="PS50137">
    <property type="entry name" value="DS_RBD"/>
    <property type="match status" value="1"/>
</dbReference>
<feature type="region of interest" description="Disordered" evidence="2">
    <location>
        <begin position="265"/>
        <end position="292"/>
    </location>
</feature>
<evidence type="ECO:0000313" key="5">
    <source>
        <dbReference type="EMBL" id="CAD9349577.1"/>
    </source>
</evidence>
<feature type="region of interest" description="Disordered" evidence="2">
    <location>
        <begin position="1"/>
        <end position="58"/>
    </location>
</feature>
<feature type="compositionally biased region" description="Low complexity" evidence="2">
    <location>
        <begin position="25"/>
        <end position="34"/>
    </location>
</feature>
<feature type="compositionally biased region" description="Pro residues" evidence="2">
    <location>
        <begin position="348"/>
        <end position="366"/>
    </location>
</feature>
<feature type="compositionally biased region" description="Pro residues" evidence="2">
    <location>
        <begin position="35"/>
        <end position="44"/>
    </location>
</feature>
<gene>
    <name evidence="4" type="ORF">DBRI1063_LOCUS21015</name>
    <name evidence="5" type="ORF">DBRI1063_LOCUS21016</name>
</gene>
<dbReference type="InterPro" id="IPR014720">
    <property type="entry name" value="dsRBD_dom"/>
</dbReference>
<reference evidence="5" key="1">
    <citation type="submission" date="2021-01" db="EMBL/GenBank/DDBJ databases">
        <authorList>
            <person name="Corre E."/>
            <person name="Pelletier E."/>
            <person name="Niang G."/>
            <person name="Scheremetjew M."/>
            <person name="Finn R."/>
            <person name="Kale V."/>
            <person name="Holt S."/>
            <person name="Cochrane G."/>
            <person name="Meng A."/>
            <person name="Brown T."/>
            <person name="Cohen L."/>
        </authorList>
    </citation>
    <scope>NUCLEOTIDE SEQUENCE</scope>
    <source>
        <strain evidence="5">Pop2</strain>
    </source>
</reference>
<accession>A0A6S8T5P2</accession>
<protein>
    <recommendedName>
        <fullName evidence="3">DRBM domain-containing protein</fullName>
    </recommendedName>
</protein>
<evidence type="ECO:0000313" key="4">
    <source>
        <dbReference type="EMBL" id="CAD9349575.1"/>
    </source>
</evidence>
<organism evidence="5">
    <name type="scientific">Ditylum brightwellii</name>
    <dbReference type="NCBI Taxonomy" id="49249"/>
    <lineage>
        <taxon>Eukaryota</taxon>
        <taxon>Sar</taxon>
        <taxon>Stramenopiles</taxon>
        <taxon>Ochrophyta</taxon>
        <taxon>Bacillariophyta</taxon>
        <taxon>Mediophyceae</taxon>
        <taxon>Lithodesmiophycidae</taxon>
        <taxon>Lithodesmiales</taxon>
        <taxon>Lithodesmiaceae</taxon>
        <taxon>Ditylum</taxon>
    </lineage>
</organism>
<feature type="compositionally biased region" description="Low complexity" evidence="2">
    <location>
        <begin position="281"/>
        <end position="292"/>
    </location>
</feature>
<evidence type="ECO:0000259" key="3">
    <source>
        <dbReference type="PROSITE" id="PS50137"/>
    </source>
</evidence>
<feature type="region of interest" description="Disordered" evidence="2">
    <location>
        <begin position="345"/>
        <end position="366"/>
    </location>
</feature>
<dbReference type="AlphaFoldDB" id="A0A6S8T5P2"/>
<dbReference type="EMBL" id="HBGN01032527">
    <property type="protein sequence ID" value="CAD9349577.1"/>
    <property type="molecule type" value="Transcribed_RNA"/>
</dbReference>
<dbReference type="GO" id="GO:0003723">
    <property type="term" value="F:RNA binding"/>
    <property type="evidence" value="ECO:0007669"/>
    <property type="project" value="UniProtKB-UniRule"/>
</dbReference>
<evidence type="ECO:0000256" key="1">
    <source>
        <dbReference type="PROSITE-ProRule" id="PRU00266"/>
    </source>
</evidence>
<name>A0A6S8T5P2_9STRA</name>
<proteinExistence type="predicted"/>